<name>A0ABN8S1W1_9CNID</name>
<proteinExistence type="predicted"/>
<protein>
    <submittedName>
        <fullName evidence="3">Uncharacterized protein</fullName>
    </submittedName>
</protein>
<keyword evidence="4" id="KW-1185">Reference proteome</keyword>
<comment type="caution">
    <text evidence="3">The sequence shown here is derived from an EMBL/GenBank/DDBJ whole genome shotgun (WGS) entry which is preliminary data.</text>
</comment>
<evidence type="ECO:0000256" key="2">
    <source>
        <dbReference type="SAM" id="MobiDB-lite"/>
    </source>
</evidence>
<evidence type="ECO:0000313" key="3">
    <source>
        <dbReference type="EMBL" id="CAH3185543.1"/>
    </source>
</evidence>
<reference evidence="3 4" key="1">
    <citation type="submission" date="2022-05" db="EMBL/GenBank/DDBJ databases">
        <authorList>
            <consortium name="Genoscope - CEA"/>
            <person name="William W."/>
        </authorList>
    </citation>
    <scope>NUCLEOTIDE SEQUENCE [LARGE SCALE GENOMIC DNA]</scope>
</reference>
<dbReference type="Proteomes" id="UP001159405">
    <property type="component" value="Unassembled WGS sequence"/>
</dbReference>
<sequence length="161" mass="19224">MCRQLRDQKEECRKLKGKIAEMEETHQEVVLKLREDMKREEEKHISRAVAQVRSEEEEKQHEMMHEFKQKERERIQAAVDAERKIMESQHGSVTQLQQVLNERQKEVENHRVALATAKSQYEQAKDGLHRAKETEAYLRSQLQEQSAAYKEQLARVEREKE</sequence>
<accession>A0ABN8S1W1</accession>
<feature type="compositionally biased region" description="Basic and acidic residues" evidence="2">
    <location>
        <begin position="53"/>
        <end position="70"/>
    </location>
</feature>
<feature type="coiled-coil region" evidence="1">
    <location>
        <begin position="100"/>
        <end position="159"/>
    </location>
</feature>
<gene>
    <name evidence="3" type="ORF">PLOB_00032998</name>
</gene>
<dbReference type="EMBL" id="CALNXK010000431">
    <property type="protein sequence ID" value="CAH3185543.1"/>
    <property type="molecule type" value="Genomic_DNA"/>
</dbReference>
<evidence type="ECO:0000313" key="4">
    <source>
        <dbReference type="Proteomes" id="UP001159405"/>
    </source>
</evidence>
<feature type="region of interest" description="Disordered" evidence="2">
    <location>
        <begin position="42"/>
        <end position="70"/>
    </location>
</feature>
<evidence type="ECO:0000256" key="1">
    <source>
        <dbReference type="SAM" id="Coils"/>
    </source>
</evidence>
<organism evidence="3 4">
    <name type="scientific">Porites lobata</name>
    <dbReference type="NCBI Taxonomy" id="104759"/>
    <lineage>
        <taxon>Eukaryota</taxon>
        <taxon>Metazoa</taxon>
        <taxon>Cnidaria</taxon>
        <taxon>Anthozoa</taxon>
        <taxon>Hexacorallia</taxon>
        <taxon>Scleractinia</taxon>
        <taxon>Fungiina</taxon>
        <taxon>Poritidae</taxon>
        <taxon>Porites</taxon>
    </lineage>
</organism>
<keyword evidence="1" id="KW-0175">Coiled coil</keyword>